<sequence length="144" mass="15420">MVANAPRRREILPEIVERIGSDPVVAHNAAFDISVIREACAVDELPCPSIDFLCTPALSKAAFALPSYRLPFVSQACGFEMTNHHEALADARAVIGIVDHPVAAAGVSSLVELAEHHRVAIGLQAKGLPVEVMSEADFVQHLAY</sequence>
<dbReference type="InterPro" id="IPR013520">
    <property type="entry name" value="Ribonucl_H"/>
</dbReference>
<dbReference type="STRING" id="100225.SAMN05421595_0773"/>
<dbReference type="AlphaFoldDB" id="K6W8V5"/>
<accession>K6W8V5</accession>
<feature type="domain" description="Exonuclease" evidence="1">
    <location>
        <begin position="1"/>
        <end position="97"/>
    </location>
</feature>
<dbReference type="InterPro" id="IPR036397">
    <property type="entry name" value="RNaseH_sf"/>
</dbReference>
<dbReference type="GO" id="GO:0008408">
    <property type="term" value="F:3'-5' exonuclease activity"/>
    <property type="evidence" value="ECO:0007669"/>
    <property type="project" value="TreeGrafter"/>
</dbReference>
<reference evidence="2 3" key="1">
    <citation type="submission" date="2012-08" db="EMBL/GenBank/DDBJ databases">
        <title>Whole genome shotgun sequence of Austwickia chelonae NBRC 105200.</title>
        <authorList>
            <person name="Yoshida I."/>
            <person name="Hosoyama A."/>
            <person name="Tsuchikane K."/>
            <person name="Katsumata H."/>
            <person name="Ando Y."/>
            <person name="Ohji S."/>
            <person name="Hamada M."/>
            <person name="Tamura T."/>
            <person name="Yamazoe A."/>
            <person name="Yamazaki S."/>
            <person name="Fujita N."/>
        </authorList>
    </citation>
    <scope>NUCLEOTIDE SEQUENCE [LARGE SCALE GENOMIC DNA]</scope>
    <source>
        <strain evidence="2 3">NBRC 105200</strain>
    </source>
</reference>
<dbReference type="InterPro" id="IPR012337">
    <property type="entry name" value="RNaseH-like_sf"/>
</dbReference>
<dbReference type="GO" id="GO:0003676">
    <property type="term" value="F:nucleic acid binding"/>
    <property type="evidence" value="ECO:0007669"/>
    <property type="project" value="InterPro"/>
</dbReference>
<evidence type="ECO:0000313" key="3">
    <source>
        <dbReference type="Proteomes" id="UP000008495"/>
    </source>
</evidence>
<dbReference type="Pfam" id="PF00929">
    <property type="entry name" value="RNase_T"/>
    <property type="match status" value="1"/>
</dbReference>
<keyword evidence="3" id="KW-1185">Reference proteome</keyword>
<protein>
    <recommendedName>
        <fullName evidence="1">Exonuclease domain-containing protein</fullName>
    </recommendedName>
</protein>
<name>K6W8V5_9MICO</name>
<gene>
    <name evidence="2" type="ORF">AUCHE_08_05030</name>
</gene>
<dbReference type="PANTHER" id="PTHR30231">
    <property type="entry name" value="DNA POLYMERASE III SUBUNIT EPSILON"/>
    <property type="match status" value="1"/>
</dbReference>
<dbReference type="PANTHER" id="PTHR30231:SF42">
    <property type="entry name" value="EXONUCLEASE"/>
    <property type="match status" value="1"/>
</dbReference>
<proteinExistence type="predicted"/>
<dbReference type="Proteomes" id="UP000008495">
    <property type="component" value="Unassembled WGS sequence"/>
</dbReference>
<dbReference type="EMBL" id="BAGZ01000008">
    <property type="protein sequence ID" value="GAB78257.1"/>
    <property type="molecule type" value="Genomic_DNA"/>
</dbReference>
<evidence type="ECO:0000259" key="1">
    <source>
        <dbReference type="Pfam" id="PF00929"/>
    </source>
</evidence>
<dbReference type="eggNOG" id="COG0847">
    <property type="taxonomic scope" value="Bacteria"/>
</dbReference>
<comment type="caution">
    <text evidence="2">The sequence shown here is derived from an EMBL/GenBank/DDBJ whole genome shotgun (WGS) entry which is preliminary data.</text>
</comment>
<evidence type="ECO:0000313" key="2">
    <source>
        <dbReference type="EMBL" id="GAB78257.1"/>
    </source>
</evidence>
<dbReference type="SUPFAM" id="SSF53098">
    <property type="entry name" value="Ribonuclease H-like"/>
    <property type="match status" value="1"/>
</dbReference>
<organism evidence="2 3">
    <name type="scientific">Austwickia chelonae NBRC 105200</name>
    <dbReference type="NCBI Taxonomy" id="1184607"/>
    <lineage>
        <taxon>Bacteria</taxon>
        <taxon>Bacillati</taxon>
        <taxon>Actinomycetota</taxon>
        <taxon>Actinomycetes</taxon>
        <taxon>Micrococcales</taxon>
        <taxon>Dermatophilaceae</taxon>
        <taxon>Austwickia</taxon>
    </lineage>
</organism>
<dbReference type="GO" id="GO:0005829">
    <property type="term" value="C:cytosol"/>
    <property type="evidence" value="ECO:0007669"/>
    <property type="project" value="TreeGrafter"/>
</dbReference>
<dbReference type="Gene3D" id="3.30.420.10">
    <property type="entry name" value="Ribonuclease H-like superfamily/Ribonuclease H"/>
    <property type="match status" value="1"/>
</dbReference>